<evidence type="ECO:0000256" key="9">
    <source>
        <dbReference type="PIRSR" id="PIRSR000343-2"/>
    </source>
</evidence>
<protein>
    <recommendedName>
        <fullName evidence="2">heme oxygenase (biliverdin-producing)</fullName>
        <ecNumber evidence="2">1.14.14.18</ecNumber>
    </recommendedName>
</protein>
<evidence type="ECO:0000256" key="7">
    <source>
        <dbReference type="ARBA" id="ARBA00048328"/>
    </source>
</evidence>
<comment type="similarity">
    <text evidence="1">Belongs to the heme oxygenase family.</text>
</comment>
<evidence type="ECO:0000256" key="4">
    <source>
        <dbReference type="ARBA" id="ARBA00022723"/>
    </source>
</evidence>
<dbReference type="SUPFAM" id="SSF48613">
    <property type="entry name" value="Heme oxygenase-like"/>
    <property type="match status" value="1"/>
</dbReference>
<dbReference type="CDD" id="cd19165">
    <property type="entry name" value="HemeO"/>
    <property type="match status" value="1"/>
</dbReference>
<name>A0A2M9XB53_9LEPT</name>
<dbReference type="Pfam" id="PF01126">
    <property type="entry name" value="Heme_oxygenase"/>
    <property type="match status" value="1"/>
</dbReference>
<dbReference type="GO" id="GO:0020037">
    <property type="term" value="F:heme binding"/>
    <property type="evidence" value="ECO:0007669"/>
    <property type="project" value="TreeGrafter"/>
</dbReference>
<dbReference type="RefSeq" id="WP_100707009.1">
    <property type="nucleotide sequence ID" value="NZ_NPDL01000005.1"/>
</dbReference>
<dbReference type="PIRSF" id="PIRSF000343">
    <property type="entry name" value="Haem_Oase"/>
    <property type="match status" value="1"/>
</dbReference>
<dbReference type="PANTHER" id="PTHR10720:SF0">
    <property type="entry name" value="HEME OXYGENASE"/>
    <property type="match status" value="1"/>
</dbReference>
<dbReference type="EMBL" id="NPDN01000006">
    <property type="protein sequence ID" value="PJZ24925.1"/>
    <property type="molecule type" value="Genomic_DNA"/>
</dbReference>
<dbReference type="OrthoDB" id="5493802at2"/>
<comment type="caution">
    <text evidence="10">The sequence shown here is derived from an EMBL/GenBank/DDBJ whole genome shotgun (WGS) entry which is preliminary data.</text>
</comment>
<evidence type="ECO:0000313" key="10">
    <source>
        <dbReference type="EMBL" id="PJZ24925.1"/>
    </source>
</evidence>
<reference evidence="10 11" key="1">
    <citation type="submission" date="2017-07" db="EMBL/GenBank/DDBJ databases">
        <title>Leptospira spp. isolated from tropical soils.</title>
        <authorList>
            <person name="Thibeaux R."/>
            <person name="Iraola G."/>
            <person name="Ferres I."/>
            <person name="Bierque E."/>
            <person name="Girault D."/>
            <person name="Soupe-Gilbert M.-E."/>
            <person name="Picardeau M."/>
            <person name="Goarant C."/>
        </authorList>
    </citation>
    <scope>NUCLEOTIDE SEQUENCE [LARGE SCALE GENOMIC DNA]</scope>
    <source>
        <strain evidence="10 11">MCA1-C-A1</strain>
    </source>
</reference>
<dbReference type="PANTHER" id="PTHR10720">
    <property type="entry name" value="HEME OXYGENASE"/>
    <property type="match status" value="1"/>
</dbReference>
<dbReference type="GO" id="GO:0006788">
    <property type="term" value="P:heme oxidation"/>
    <property type="evidence" value="ECO:0007669"/>
    <property type="project" value="InterPro"/>
</dbReference>
<dbReference type="InterPro" id="IPR002051">
    <property type="entry name" value="Haem_Oase"/>
</dbReference>
<accession>A0A2M9XB53</accession>
<sequence>MSLAQLLRDGTSESHTIAENNAFIRCFMKGVLEPKSYAKHLESFYFVYGAMEEELENKKDHPVVGKIRFPELYRKGMIEKDLAHFFQPGHSPNITPATEAYVKHIREIANTFPELLVAHSYVRYLGDLSGGQILKRVAAKALGIEGTLGLDFYKFPEISSPKDFKDKYRNTLDSLSLSDSEKEKIVKEANEVFKLNGKIFDELEETLVSSIGKAKFDEVLASPARH</sequence>
<comment type="catalytic activity">
    <reaction evidence="7">
        <text>heme b + 3 reduced [NADPH--hemoprotein reductase] + 3 O2 = biliverdin IXalpha + CO + Fe(2+) + 3 oxidized [NADPH--hemoprotein reductase] + 3 H2O + H(+)</text>
        <dbReference type="Rhea" id="RHEA:21764"/>
        <dbReference type="Rhea" id="RHEA-COMP:11964"/>
        <dbReference type="Rhea" id="RHEA-COMP:11965"/>
        <dbReference type="ChEBI" id="CHEBI:15377"/>
        <dbReference type="ChEBI" id="CHEBI:15378"/>
        <dbReference type="ChEBI" id="CHEBI:15379"/>
        <dbReference type="ChEBI" id="CHEBI:17245"/>
        <dbReference type="ChEBI" id="CHEBI:29033"/>
        <dbReference type="ChEBI" id="CHEBI:57618"/>
        <dbReference type="ChEBI" id="CHEBI:57991"/>
        <dbReference type="ChEBI" id="CHEBI:58210"/>
        <dbReference type="ChEBI" id="CHEBI:60344"/>
        <dbReference type="EC" id="1.14.14.18"/>
    </reaction>
</comment>
<dbReference type="InterPro" id="IPR018207">
    <property type="entry name" value="Haem_oxygenase_CS"/>
</dbReference>
<dbReference type="PRINTS" id="PR00088">
    <property type="entry name" value="HAEMOXYGNASE"/>
</dbReference>
<dbReference type="Proteomes" id="UP000232196">
    <property type="component" value="Unassembled WGS sequence"/>
</dbReference>
<evidence type="ECO:0000256" key="2">
    <source>
        <dbReference type="ARBA" id="ARBA00012360"/>
    </source>
</evidence>
<dbReference type="PROSITE" id="PS00593">
    <property type="entry name" value="HEME_OXYGENASE"/>
    <property type="match status" value="1"/>
</dbReference>
<dbReference type="GO" id="GO:0006979">
    <property type="term" value="P:response to oxidative stress"/>
    <property type="evidence" value="ECO:0007669"/>
    <property type="project" value="TreeGrafter"/>
</dbReference>
<organism evidence="10 11">
    <name type="scientific">Leptospira hartskeerlii</name>
    <dbReference type="NCBI Taxonomy" id="2023177"/>
    <lineage>
        <taxon>Bacteria</taxon>
        <taxon>Pseudomonadati</taxon>
        <taxon>Spirochaetota</taxon>
        <taxon>Spirochaetia</taxon>
        <taxon>Leptospirales</taxon>
        <taxon>Leptospiraceae</taxon>
        <taxon>Leptospira</taxon>
    </lineage>
</organism>
<dbReference type="EC" id="1.14.14.18" evidence="2"/>
<keyword evidence="5" id="KW-0560">Oxidoreductase</keyword>
<dbReference type="GO" id="GO:0046872">
    <property type="term" value="F:metal ion binding"/>
    <property type="evidence" value="ECO:0007669"/>
    <property type="project" value="UniProtKB-KW"/>
</dbReference>
<keyword evidence="11" id="KW-1185">Reference proteome</keyword>
<keyword evidence="6 9" id="KW-0408">Iron</keyword>
<keyword evidence="4 9" id="KW-0479">Metal-binding</keyword>
<dbReference type="InterPro" id="IPR016084">
    <property type="entry name" value="Haem_Oase-like_multi-hlx"/>
</dbReference>
<evidence type="ECO:0000256" key="8">
    <source>
        <dbReference type="PIRSR" id="PIRSR000343-1"/>
    </source>
</evidence>
<evidence type="ECO:0000256" key="3">
    <source>
        <dbReference type="ARBA" id="ARBA00022617"/>
    </source>
</evidence>
<dbReference type="InterPro" id="IPR016053">
    <property type="entry name" value="Haem_Oase-like"/>
</dbReference>
<feature type="binding site" evidence="8">
    <location>
        <position position="169"/>
    </location>
    <ligand>
        <name>heme b</name>
        <dbReference type="ChEBI" id="CHEBI:60344"/>
    </ligand>
</feature>
<evidence type="ECO:0000256" key="6">
    <source>
        <dbReference type="ARBA" id="ARBA00023004"/>
    </source>
</evidence>
<feature type="binding site" evidence="8">
    <location>
        <position position="121"/>
    </location>
    <ligand>
        <name>heme b</name>
        <dbReference type="ChEBI" id="CHEBI:60344"/>
    </ligand>
</feature>
<feature type="binding site" evidence="8">
    <location>
        <position position="8"/>
    </location>
    <ligand>
        <name>heme b</name>
        <dbReference type="ChEBI" id="CHEBI:60344"/>
    </ligand>
</feature>
<dbReference type="AlphaFoldDB" id="A0A2M9XB53"/>
<evidence type="ECO:0000256" key="1">
    <source>
        <dbReference type="ARBA" id="ARBA00006134"/>
    </source>
</evidence>
<dbReference type="GO" id="GO:0042167">
    <property type="term" value="P:heme catabolic process"/>
    <property type="evidence" value="ECO:0007669"/>
    <property type="project" value="TreeGrafter"/>
</dbReference>
<dbReference type="GO" id="GO:0004392">
    <property type="term" value="F:heme oxygenase (decyclizing) activity"/>
    <property type="evidence" value="ECO:0007669"/>
    <property type="project" value="UniProtKB-EC"/>
</dbReference>
<gene>
    <name evidence="10" type="ORF">CH357_11920</name>
</gene>
<dbReference type="Gene3D" id="1.20.910.10">
    <property type="entry name" value="Heme oxygenase-like"/>
    <property type="match status" value="1"/>
</dbReference>
<keyword evidence="3 8" id="KW-0349">Heme</keyword>
<feature type="binding site" description="axial binding residue" evidence="9">
    <location>
        <position position="15"/>
    </location>
    <ligand>
        <name>heme b</name>
        <dbReference type="ChEBI" id="CHEBI:60344"/>
    </ligand>
    <ligandPart>
        <name>Fe</name>
        <dbReference type="ChEBI" id="CHEBI:18248"/>
    </ligandPart>
</feature>
<proteinExistence type="inferred from homology"/>
<evidence type="ECO:0000256" key="5">
    <source>
        <dbReference type="ARBA" id="ARBA00023002"/>
    </source>
</evidence>
<evidence type="ECO:0000313" key="11">
    <source>
        <dbReference type="Proteomes" id="UP000232196"/>
    </source>
</evidence>